<dbReference type="InterPro" id="IPR050360">
    <property type="entry name" value="MFS_Sugar_Transporters"/>
</dbReference>
<dbReference type="InterPro" id="IPR005829">
    <property type="entry name" value="Sugar_transporter_CS"/>
</dbReference>
<gene>
    <name evidence="8" type="ORF">Sste5346_004124</name>
</gene>
<comment type="caution">
    <text evidence="8">The sequence shown here is derived from an EMBL/GenBank/DDBJ whole genome shotgun (WGS) entry which is preliminary data.</text>
</comment>
<comment type="subcellular location">
    <subcellularLocation>
        <location evidence="1">Membrane</location>
        <topology evidence="1">Multi-pass membrane protein</topology>
    </subcellularLocation>
</comment>
<dbReference type="InterPro" id="IPR036259">
    <property type="entry name" value="MFS_trans_sf"/>
</dbReference>
<comment type="similarity">
    <text evidence="2">Belongs to the major facilitator superfamily. Sugar transporter (TC 2.A.1.1) family.</text>
</comment>
<keyword evidence="9" id="KW-1185">Reference proteome</keyword>
<feature type="transmembrane region" description="Helical" evidence="6">
    <location>
        <begin position="232"/>
        <end position="249"/>
    </location>
</feature>
<evidence type="ECO:0000256" key="1">
    <source>
        <dbReference type="ARBA" id="ARBA00004141"/>
    </source>
</evidence>
<dbReference type="SUPFAM" id="SSF103473">
    <property type="entry name" value="MFS general substrate transporter"/>
    <property type="match status" value="1"/>
</dbReference>
<accession>A0ABR3ZC35</accession>
<feature type="domain" description="Major facilitator superfamily (MFS) profile" evidence="7">
    <location>
        <begin position="63"/>
        <end position="514"/>
    </location>
</feature>
<keyword evidence="3 6" id="KW-0812">Transmembrane</keyword>
<feature type="transmembrane region" description="Helical" evidence="6">
    <location>
        <begin position="492"/>
        <end position="511"/>
    </location>
</feature>
<feature type="transmembrane region" description="Helical" evidence="6">
    <location>
        <begin position="199"/>
        <end position="220"/>
    </location>
</feature>
<organism evidence="8 9">
    <name type="scientific">Sporothrix stenoceras</name>
    <dbReference type="NCBI Taxonomy" id="5173"/>
    <lineage>
        <taxon>Eukaryota</taxon>
        <taxon>Fungi</taxon>
        <taxon>Dikarya</taxon>
        <taxon>Ascomycota</taxon>
        <taxon>Pezizomycotina</taxon>
        <taxon>Sordariomycetes</taxon>
        <taxon>Sordariomycetidae</taxon>
        <taxon>Ophiostomatales</taxon>
        <taxon>Ophiostomataceae</taxon>
        <taxon>Sporothrix</taxon>
    </lineage>
</organism>
<keyword evidence="4 6" id="KW-1133">Transmembrane helix</keyword>
<dbReference type="PANTHER" id="PTHR48022:SF2">
    <property type="entry name" value="PLASTIDIC GLUCOSE TRANSPORTER 4"/>
    <property type="match status" value="1"/>
</dbReference>
<dbReference type="EMBL" id="JAWCUI010000019">
    <property type="protein sequence ID" value="KAL1897388.1"/>
    <property type="molecule type" value="Genomic_DNA"/>
</dbReference>
<feature type="transmembrane region" description="Helical" evidence="6">
    <location>
        <begin position="419"/>
        <end position="445"/>
    </location>
</feature>
<sequence>MSSQAKMESVVGSVEKHEDVNTTATTDAVDNNLDKHGGVTLKSDHDKLGLRASAWKFKKAVLICNLLCIAAACDGYQINLNGNIIANQGFINHIGFANDKGVYALKAQYTSLWGALQSLGQIIGMLLLNPVSDRIGRKQTLYILWAILAASVAIETVVRDWRDWAGAKLLAGTGIGALQVTLPVYITEWSPVNIRGAMVLTYGFWNTIGSFLAPLILTILQSVDPLNYKTAILTQWGFLGVMLPIFLWLPETPAYYAERDQDDRGKAALRRVNGGVLGYDVDAEYAVIKHTILEERRVRHEYGLDSKNLKDVVRTYVACFRGTNMLRTFGAALPACSQQLTGLAFLNTYASLFFKQSGFTNAFLITTILAIIQLVSSVFLILIADKAGRRRPTFISTVGCTLALLIVGILGFVPKTTAVRGLLIFVACVWAFFSKALGSIGWAFVGEVASQKLRARTAGVAAAASVVFGLTFNTTVPLMLNTSGANWSYKTAWLFFGTGVAMVVIIFFFVPEPSLRNAAEMDEMYEKKVPPRKMRKYVTDVQRAQASDVAMAGVWR</sequence>
<feature type="transmembrane region" description="Helical" evidence="6">
    <location>
        <begin position="362"/>
        <end position="382"/>
    </location>
</feature>
<protein>
    <recommendedName>
        <fullName evidence="7">Major facilitator superfamily (MFS) profile domain-containing protein</fullName>
    </recommendedName>
</protein>
<feature type="transmembrane region" description="Helical" evidence="6">
    <location>
        <begin position="394"/>
        <end position="413"/>
    </location>
</feature>
<evidence type="ECO:0000313" key="8">
    <source>
        <dbReference type="EMBL" id="KAL1897388.1"/>
    </source>
</evidence>
<dbReference type="PROSITE" id="PS00216">
    <property type="entry name" value="SUGAR_TRANSPORT_1"/>
    <property type="match status" value="1"/>
</dbReference>
<feature type="transmembrane region" description="Helical" evidence="6">
    <location>
        <begin position="457"/>
        <end position="480"/>
    </location>
</feature>
<feature type="transmembrane region" description="Helical" evidence="6">
    <location>
        <begin position="164"/>
        <end position="187"/>
    </location>
</feature>
<dbReference type="InterPro" id="IPR020846">
    <property type="entry name" value="MFS_dom"/>
</dbReference>
<dbReference type="Proteomes" id="UP001583186">
    <property type="component" value="Unassembled WGS sequence"/>
</dbReference>
<feature type="transmembrane region" description="Helical" evidence="6">
    <location>
        <begin position="140"/>
        <end position="158"/>
    </location>
</feature>
<evidence type="ECO:0000256" key="2">
    <source>
        <dbReference type="ARBA" id="ARBA00010992"/>
    </source>
</evidence>
<evidence type="ECO:0000256" key="4">
    <source>
        <dbReference type="ARBA" id="ARBA00022989"/>
    </source>
</evidence>
<feature type="transmembrane region" description="Helical" evidence="6">
    <location>
        <begin position="331"/>
        <end position="350"/>
    </location>
</feature>
<reference evidence="8 9" key="1">
    <citation type="journal article" date="2024" name="IMA Fungus">
        <title>IMA Genome - F19 : A genome assembly and annotation guide to empower mycologists, including annotated draft genome sequences of Ceratocystis pirilliformis, Diaporthe australafricana, Fusarium ophioides, Paecilomyces lecythidis, and Sporothrix stenoceras.</title>
        <authorList>
            <person name="Aylward J."/>
            <person name="Wilson A.M."/>
            <person name="Visagie C.M."/>
            <person name="Spraker J."/>
            <person name="Barnes I."/>
            <person name="Buitendag C."/>
            <person name="Ceriani C."/>
            <person name="Del Mar Angel L."/>
            <person name="du Plessis D."/>
            <person name="Fuchs T."/>
            <person name="Gasser K."/>
            <person name="Kramer D."/>
            <person name="Li W."/>
            <person name="Munsamy K."/>
            <person name="Piso A."/>
            <person name="Price J.L."/>
            <person name="Sonnekus B."/>
            <person name="Thomas C."/>
            <person name="van der Nest A."/>
            <person name="van Dijk A."/>
            <person name="van Heerden A."/>
            <person name="van Vuuren N."/>
            <person name="Yilmaz N."/>
            <person name="Duong T.A."/>
            <person name="van der Merwe N.A."/>
            <person name="Wingfield M.J."/>
            <person name="Wingfield B.D."/>
        </authorList>
    </citation>
    <scope>NUCLEOTIDE SEQUENCE [LARGE SCALE GENOMIC DNA]</scope>
    <source>
        <strain evidence="8 9">CMW 5346</strain>
    </source>
</reference>
<dbReference type="PANTHER" id="PTHR48022">
    <property type="entry name" value="PLASTIDIC GLUCOSE TRANSPORTER 4"/>
    <property type="match status" value="1"/>
</dbReference>
<evidence type="ECO:0000256" key="6">
    <source>
        <dbReference type="SAM" id="Phobius"/>
    </source>
</evidence>
<evidence type="ECO:0000259" key="7">
    <source>
        <dbReference type="PROSITE" id="PS50850"/>
    </source>
</evidence>
<dbReference type="InterPro" id="IPR005828">
    <property type="entry name" value="MFS_sugar_transport-like"/>
</dbReference>
<dbReference type="Pfam" id="PF00083">
    <property type="entry name" value="Sugar_tr"/>
    <property type="match status" value="1"/>
</dbReference>
<proteinExistence type="inferred from homology"/>
<dbReference type="PROSITE" id="PS50850">
    <property type="entry name" value="MFS"/>
    <property type="match status" value="1"/>
</dbReference>
<dbReference type="Gene3D" id="1.20.1250.20">
    <property type="entry name" value="MFS general substrate transporter like domains"/>
    <property type="match status" value="1"/>
</dbReference>
<evidence type="ECO:0000313" key="9">
    <source>
        <dbReference type="Proteomes" id="UP001583186"/>
    </source>
</evidence>
<evidence type="ECO:0000256" key="5">
    <source>
        <dbReference type="ARBA" id="ARBA00023136"/>
    </source>
</evidence>
<name>A0ABR3ZC35_9PEZI</name>
<evidence type="ECO:0000256" key="3">
    <source>
        <dbReference type="ARBA" id="ARBA00022692"/>
    </source>
</evidence>
<keyword evidence="5 6" id="KW-0472">Membrane</keyword>